<gene>
    <name evidence="3" type="ORF">RVH17_00725</name>
</gene>
<feature type="domain" description="ABC transporter" evidence="2">
    <location>
        <begin position="17"/>
        <end position="51"/>
    </location>
</feature>
<dbReference type="Proteomes" id="UP001181347">
    <property type="component" value="Unassembled WGS sequence"/>
</dbReference>
<protein>
    <submittedName>
        <fullName evidence="3">ATP-binding cassette domain-containing protein</fullName>
    </submittedName>
</protein>
<dbReference type="SUPFAM" id="SSF52540">
    <property type="entry name" value="P-loop containing nucleoside triphosphate hydrolases"/>
    <property type="match status" value="1"/>
</dbReference>
<dbReference type="RefSeq" id="WP_014774773.1">
    <property type="nucleotide sequence ID" value="NZ_BAAFKU010000021.1"/>
</dbReference>
<evidence type="ECO:0000259" key="2">
    <source>
        <dbReference type="Pfam" id="PF00005"/>
    </source>
</evidence>
<dbReference type="Pfam" id="PF00005">
    <property type="entry name" value="ABC_tran"/>
    <property type="match status" value="1"/>
</dbReference>
<dbReference type="InterPro" id="IPR003439">
    <property type="entry name" value="ABC_transporter-like_ATP-bd"/>
</dbReference>
<dbReference type="GO" id="GO:0005524">
    <property type="term" value="F:ATP binding"/>
    <property type="evidence" value="ECO:0007669"/>
    <property type="project" value="UniProtKB-KW"/>
</dbReference>
<evidence type="ECO:0000313" key="4">
    <source>
        <dbReference type="Proteomes" id="UP001181347"/>
    </source>
</evidence>
<dbReference type="OMA" id="ICLYLAA"/>
<sequence>MKKITKIEIENSRAYYDRLTFSMEKGENVLLYGENGSGKTSLYKSLNDFIQSFYSHVSYTTNRYKPAGVAGEVILTIGDYNDITGEVDNIVKYRYAEGVDNTSVAGTAFLKSLALTKGFLNYKDLLKVYLYEDDNPNLFNFFIEHLLKDHVASAQGLNSSLALEWKQIKQDIFNVYNRNEVRHQRGLQKLVKFEKVLRSVLDSLFKEVNNYLVHYFNNFALHIDYDLKSMSFDYGTKGKGAWKIEQDLRLKISIGSSSIKGFTEGLNEARLSAIAICLYLAALKANPGKELHLMFLDDIFIGIDSSNRWAILDILEHEFKDFQIIMATYDRSWYCLARNFLTNHHGNRWKFINLYSLPKTDNGLSFFVPIMTVGTSAYNRAKEYLHGQRPVDLPAAANYFRKALEELISEKYLPKELFMSDDYSLIPGYKLTKHIGALIDLFVKTGEDMVKIMTIKSYLHPLIHPLSHYEEEAQVYRNELVAVEEAIKGLYSQIENLNKRCRILIGRNNIVEIRYETADKSYFAKYQIQLDDNIWVYKDKNGAAHLTKCNCKCVLMEGKLNGNILPPFKPNKRMQNYNNFYYASLDEALQKIYDFEVNTKKHAVTAHNDYDIVFRLLGKNFYEPFVQKRNEILASM</sequence>
<accession>A0AAE4LJA8</accession>
<name>A0AAE4LJA8_9BACT</name>
<organism evidence="3 4">
    <name type="scientific">Alistipes finegoldii</name>
    <dbReference type="NCBI Taxonomy" id="214856"/>
    <lineage>
        <taxon>Bacteria</taxon>
        <taxon>Pseudomonadati</taxon>
        <taxon>Bacteroidota</taxon>
        <taxon>Bacteroidia</taxon>
        <taxon>Bacteroidales</taxon>
        <taxon>Rikenellaceae</taxon>
        <taxon>Alistipes</taxon>
    </lineage>
</organism>
<evidence type="ECO:0000313" key="3">
    <source>
        <dbReference type="EMBL" id="MDU0258653.1"/>
    </source>
</evidence>
<dbReference type="AlphaFoldDB" id="A0AAE4LJA8"/>
<feature type="coiled-coil region" evidence="1">
    <location>
        <begin position="466"/>
        <end position="500"/>
    </location>
</feature>
<proteinExistence type="predicted"/>
<dbReference type="GO" id="GO:0016887">
    <property type="term" value="F:ATP hydrolysis activity"/>
    <property type="evidence" value="ECO:0007669"/>
    <property type="project" value="InterPro"/>
</dbReference>
<keyword evidence="3" id="KW-0547">Nucleotide-binding</keyword>
<dbReference type="EMBL" id="JAWDES010000003">
    <property type="protein sequence ID" value="MDU0258653.1"/>
    <property type="molecule type" value="Genomic_DNA"/>
</dbReference>
<dbReference type="Gene3D" id="3.40.50.300">
    <property type="entry name" value="P-loop containing nucleotide triphosphate hydrolases"/>
    <property type="match status" value="1"/>
</dbReference>
<reference evidence="3" key="1">
    <citation type="submission" date="2023-10" db="EMBL/GenBank/DDBJ databases">
        <title>Genome Sequence of the Bacteria from From Gut Wall in Crohn's Disease.</title>
        <authorList>
            <person name="Rodriguez-Palacios A."/>
        </authorList>
    </citation>
    <scope>NUCLEOTIDE SEQUENCE</scope>
    <source>
        <strain evidence="3">CavFT-hAR58</strain>
    </source>
</reference>
<keyword evidence="3" id="KW-0067">ATP-binding</keyword>
<keyword evidence="1" id="KW-0175">Coiled coil</keyword>
<evidence type="ECO:0000256" key="1">
    <source>
        <dbReference type="SAM" id="Coils"/>
    </source>
</evidence>
<comment type="caution">
    <text evidence="3">The sequence shown here is derived from an EMBL/GenBank/DDBJ whole genome shotgun (WGS) entry which is preliminary data.</text>
</comment>
<dbReference type="InterPro" id="IPR027417">
    <property type="entry name" value="P-loop_NTPase"/>
</dbReference>